<evidence type="ECO:0000256" key="3">
    <source>
        <dbReference type="ARBA" id="ARBA00010901"/>
    </source>
</evidence>
<evidence type="ECO:0000256" key="4">
    <source>
        <dbReference type="ARBA" id="ARBA00022980"/>
    </source>
</evidence>
<evidence type="ECO:0000256" key="1">
    <source>
        <dbReference type="ARBA" id="ARBA00004173"/>
    </source>
</evidence>
<proteinExistence type="inferred from homology"/>
<comment type="similarity">
    <text evidence="3">Belongs to the ATPase inhibitor family.</text>
</comment>
<dbReference type="GO" id="GO:0003735">
    <property type="term" value="F:structural constituent of ribosome"/>
    <property type="evidence" value="ECO:0007669"/>
    <property type="project" value="InterPro"/>
</dbReference>
<dbReference type="RefSeq" id="XP_025340529.1">
    <property type="nucleotide sequence ID" value="XM_025487081.1"/>
</dbReference>
<dbReference type="Proteomes" id="UP000244309">
    <property type="component" value="Unassembled WGS sequence"/>
</dbReference>
<dbReference type="Pfam" id="PF04568">
    <property type="entry name" value="IATP"/>
    <property type="match status" value="1"/>
</dbReference>
<keyword evidence="4 10" id="KW-0689">Ribosomal protein</keyword>
<dbReference type="STRING" id="45357.A0A2V1ANY9"/>
<dbReference type="GO" id="GO:0032543">
    <property type="term" value="P:mitochondrial translation"/>
    <property type="evidence" value="ECO:0007669"/>
    <property type="project" value="TreeGrafter"/>
</dbReference>
<keyword evidence="11" id="KW-1185">Reference proteome</keyword>
<feature type="compositionally biased region" description="Low complexity" evidence="9">
    <location>
        <begin position="26"/>
        <end position="36"/>
    </location>
</feature>
<dbReference type="EMBL" id="PKFO01000002">
    <property type="protein sequence ID" value="PVH19589.1"/>
    <property type="molecule type" value="Genomic_DNA"/>
</dbReference>
<dbReference type="InterPro" id="IPR036870">
    <property type="entry name" value="Ribosomal_bS18_sf"/>
</dbReference>
<evidence type="ECO:0000313" key="11">
    <source>
        <dbReference type="Proteomes" id="UP000244309"/>
    </source>
</evidence>
<dbReference type="GO" id="GO:0005763">
    <property type="term" value="C:mitochondrial small ribosomal subunit"/>
    <property type="evidence" value="ECO:0007669"/>
    <property type="project" value="TreeGrafter"/>
</dbReference>
<dbReference type="GO" id="GO:0070181">
    <property type="term" value="F:small ribosomal subunit rRNA binding"/>
    <property type="evidence" value="ECO:0007669"/>
    <property type="project" value="TreeGrafter"/>
</dbReference>
<reference evidence="10 11" key="1">
    <citation type="submission" date="2017-12" db="EMBL/GenBank/DDBJ databases">
        <title>Genome Sequence of a Multidrug-Resistant Candida haemulonii Isolate from a Patient with Chronic Leg Ulcers in Israel.</title>
        <authorList>
            <person name="Chow N.A."/>
            <person name="Gade L."/>
            <person name="Batra D."/>
            <person name="Rowe L.A."/>
            <person name="Ben-Ami R."/>
            <person name="Loparev V.N."/>
            <person name="Litvintseva A.P."/>
        </authorList>
    </citation>
    <scope>NUCLEOTIDE SEQUENCE [LARGE SCALE GENOMIC DNA]</scope>
    <source>
        <strain evidence="10 11">B11899</strain>
    </source>
</reference>
<dbReference type="InterPro" id="IPR007648">
    <property type="entry name" value="ATPase_inhibitor_mt"/>
</dbReference>
<evidence type="ECO:0000256" key="6">
    <source>
        <dbReference type="ARBA" id="ARBA00023274"/>
    </source>
</evidence>
<dbReference type="PANTHER" id="PTHR13479:SF40">
    <property type="entry name" value="SMALL RIBOSOMAL SUBUNIT PROTEIN BS18M"/>
    <property type="match status" value="1"/>
</dbReference>
<evidence type="ECO:0000256" key="9">
    <source>
        <dbReference type="SAM" id="MobiDB-lite"/>
    </source>
</evidence>
<keyword evidence="6" id="KW-0687">Ribonucleoprotein</keyword>
<feature type="compositionally biased region" description="Polar residues" evidence="9">
    <location>
        <begin position="39"/>
        <end position="51"/>
    </location>
</feature>
<dbReference type="SUPFAM" id="SSF46911">
    <property type="entry name" value="Ribosomal protein S18"/>
    <property type="match status" value="1"/>
</dbReference>
<evidence type="ECO:0000256" key="8">
    <source>
        <dbReference type="SAM" id="Coils"/>
    </source>
</evidence>
<name>A0A2V1ANY9_9ASCO</name>
<evidence type="ECO:0000313" key="10">
    <source>
        <dbReference type="EMBL" id="PVH19589.1"/>
    </source>
</evidence>
<keyword evidence="8" id="KW-0175">Coiled coil</keyword>
<evidence type="ECO:0000256" key="5">
    <source>
        <dbReference type="ARBA" id="ARBA00023128"/>
    </source>
</evidence>
<comment type="similarity">
    <text evidence="2">Belongs to the bacterial ribosomal protein bS18 family.</text>
</comment>
<dbReference type="GeneID" id="37008767"/>
<dbReference type="PANTHER" id="PTHR13479">
    <property type="entry name" value="30S RIBOSOMAL PROTEIN S18"/>
    <property type="match status" value="1"/>
</dbReference>
<dbReference type="AlphaFoldDB" id="A0A2V1ANY9"/>
<dbReference type="OrthoDB" id="21463at2759"/>
<evidence type="ECO:0000256" key="7">
    <source>
        <dbReference type="ARBA" id="ARBA00035264"/>
    </source>
</evidence>
<comment type="caution">
    <text evidence="10">The sequence shown here is derived from an EMBL/GenBank/DDBJ whole genome shotgun (WGS) entry which is preliminary data.</text>
</comment>
<dbReference type="InterPro" id="IPR001648">
    <property type="entry name" value="Ribosomal_bS18"/>
</dbReference>
<dbReference type="VEuPathDB" id="FungiDB:CXQ85_003436"/>
<comment type="subcellular location">
    <subcellularLocation>
        <location evidence="1">Mitochondrion</location>
    </subcellularLocation>
</comment>
<sequence>MLSLRTVLVRSSRRTFSVTPKVLNANNNNESEALPSTPEMKSSETWSESSKADSSITKTVVGMARNIQETSRPPLEIDKKFAKRFDFGSVYDPFDFTLDKRHIENKMRDSKKPSILNYDNGAHDPFVRAGISPLDLYMMPEVLSRFVSPVGHIYPREKTRCNPTNQKKLSIAIKRARSLGLLSPQHKHNRFTPFRIIQLAARNTTKSIRAFSISRRAMVDGPSKSDSFKERESAQEGAYIKKHEAEQIKKLRERLEEQKKVVDKLEQDIKNIKN</sequence>
<dbReference type="Pfam" id="PF01084">
    <property type="entry name" value="Ribosomal_S18"/>
    <property type="match status" value="1"/>
</dbReference>
<protein>
    <recommendedName>
        <fullName evidence="7">Small ribosomal subunit protein bS18m</fullName>
    </recommendedName>
</protein>
<dbReference type="Gene3D" id="1.20.5.500">
    <property type="entry name" value="Single helix bin"/>
    <property type="match status" value="1"/>
</dbReference>
<keyword evidence="5" id="KW-0496">Mitochondrion</keyword>
<gene>
    <name evidence="10" type="ORF">CXQ85_003436</name>
</gene>
<evidence type="ECO:0000256" key="2">
    <source>
        <dbReference type="ARBA" id="ARBA00005589"/>
    </source>
</evidence>
<dbReference type="GO" id="GO:0042030">
    <property type="term" value="F:ATPase inhibitor activity"/>
    <property type="evidence" value="ECO:0007669"/>
    <property type="project" value="InterPro"/>
</dbReference>
<feature type="coiled-coil region" evidence="8">
    <location>
        <begin position="241"/>
        <end position="268"/>
    </location>
</feature>
<feature type="region of interest" description="Disordered" evidence="9">
    <location>
        <begin position="26"/>
        <end position="51"/>
    </location>
</feature>
<dbReference type="Gene3D" id="4.10.640.10">
    <property type="entry name" value="Ribosomal protein S18"/>
    <property type="match status" value="1"/>
</dbReference>
<organism evidence="10 11">
    <name type="scientific">Candidozyma haemuli</name>
    <dbReference type="NCBI Taxonomy" id="45357"/>
    <lineage>
        <taxon>Eukaryota</taxon>
        <taxon>Fungi</taxon>
        <taxon>Dikarya</taxon>
        <taxon>Ascomycota</taxon>
        <taxon>Saccharomycotina</taxon>
        <taxon>Pichiomycetes</taxon>
        <taxon>Metschnikowiaceae</taxon>
        <taxon>Candidozyma</taxon>
    </lineage>
</organism>
<accession>A0A2V1ANY9</accession>